<comment type="similarity">
    <text evidence="5">Belongs to the alanine racemase family.</text>
</comment>
<dbReference type="GO" id="GO:0030170">
    <property type="term" value="F:pyridoxal phosphate binding"/>
    <property type="evidence" value="ECO:0007669"/>
    <property type="project" value="UniProtKB-UniRule"/>
</dbReference>
<comment type="pathway">
    <text evidence="5">Amino-acid biosynthesis; D-alanine biosynthesis; D-alanine from L-alanine: step 1/1.</text>
</comment>
<feature type="active site" description="Proton acceptor; specific for D-alanine" evidence="5">
    <location>
        <position position="44"/>
    </location>
</feature>
<dbReference type="HAMAP" id="MF_01201">
    <property type="entry name" value="Ala_racemase"/>
    <property type="match status" value="1"/>
</dbReference>
<dbReference type="FunFam" id="3.20.20.10:FF:000002">
    <property type="entry name" value="Alanine racemase"/>
    <property type="match status" value="1"/>
</dbReference>
<keyword evidence="3 5" id="KW-0663">Pyridoxal phosphate</keyword>
<dbReference type="UniPathway" id="UPA00042">
    <property type="reaction ID" value="UER00497"/>
</dbReference>
<evidence type="ECO:0000256" key="3">
    <source>
        <dbReference type="ARBA" id="ARBA00022898"/>
    </source>
</evidence>
<feature type="binding site" evidence="5 7">
    <location>
        <position position="320"/>
    </location>
    <ligand>
        <name>substrate</name>
    </ligand>
</feature>
<dbReference type="Gene3D" id="3.20.20.10">
    <property type="entry name" value="Alanine racemase"/>
    <property type="match status" value="1"/>
</dbReference>
<dbReference type="NCBIfam" id="TIGR00492">
    <property type="entry name" value="alr"/>
    <property type="match status" value="1"/>
</dbReference>
<dbReference type="PANTHER" id="PTHR30511:SF0">
    <property type="entry name" value="ALANINE RACEMASE, CATABOLIC-RELATED"/>
    <property type="match status" value="1"/>
</dbReference>
<dbReference type="SUPFAM" id="SSF51419">
    <property type="entry name" value="PLP-binding barrel"/>
    <property type="match status" value="1"/>
</dbReference>
<feature type="binding site" evidence="5 7">
    <location>
        <position position="142"/>
    </location>
    <ligand>
        <name>substrate</name>
    </ligand>
</feature>
<proteinExistence type="inferred from homology"/>
<evidence type="ECO:0000259" key="8">
    <source>
        <dbReference type="SMART" id="SM01005"/>
    </source>
</evidence>
<evidence type="ECO:0000256" key="1">
    <source>
        <dbReference type="ARBA" id="ARBA00000316"/>
    </source>
</evidence>
<dbReference type="PRINTS" id="PR00992">
    <property type="entry name" value="ALARACEMASE"/>
</dbReference>
<evidence type="ECO:0000256" key="5">
    <source>
        <dbReference type="HAMAP-Rule" id="MF_01201"/>
    </source>
</evidence>
<accession>A0A1M4VMB3</accession>
<dbReference type="InterPro" id="IPR009006">
    <property type="entry name" value="Ala_racemase/Decarboxylase_C"/>
</dbReference>
<dbReference type="AlphaFoldDB" id="A0A1M4VMB3"/>
<dbReference type="GO" id="GO:0009252">
    <property type="term" value="P:peptidoglycan biosynthetic process"/>
    <property type="evidence" value="ECO:0007669"/>
    <property type="project" value="TreeGrafter"/>
</dbReference>
<keyword evidence="4 5" id="KW-0413">Isomerase</keyword>
<dbReference type="GO" id="GO:0030632">
    <property type="term" value="P:D-alanine biosynthetic process"/>
    <property type="evidence" value="ECO:0007669"/>
    <property type="project" value="UniProtKB-UniRule"/>
</dbReference>
<evidence type="ECO:0000256" key="7">
    <source>
        <dbReference type="PIRSR" id="PIRSR600821-52"/>
    </source>
</evidence>
<evidence type="ECO:0000313" key="9">
    <source>
        <dbReference type="EMBL" id="SHE70139.1"/>
    </source>
</evidence>
<evidence type="ECO:0000256" key="4">
    <source>
        <dbReference type="ARBA" id="ARBA00023235"/>
    </source>
</evidence>
<dbReference type="Pfam" id="PF00842">
    <property type="entry name" value="Ala_racemase_C"/>
    <property type="match status" value="1"/>
</dbReference>
<dbReference type="InterPro" id="IPR029066">
    <property type="entry name" value="PLP-binding_barrel"/>
</dbReference>
<dbReference type="FunFam" id="2.40.37.10:FF:000006">
    <property type="entry name" value="Alanine racemase"/>
    <property type="match status" value="1"/>
</dbReference>
<feature type="domain" description="Alanine racemase C-terminal" evidence="8">
    <location>
        <begin position="251"/>
        <end position="379"/>
    </location>
</feature>
<dbReference type="SUPFAM" id="SSF50621">
    <property type="entry name" value="Alanine racemase C-terminal domain-like"/>
    <property type="match status" value="1"/>
</dbReference>
<comment type="cofactor">
    <cofactor evidence="2 5 6">
        <name>pyridoxal 5'-phosphate</name>
        <dbReference type="ChEBI" id="CHEBI:597326"/>
    </cofactor>
</comment>
<feature type="modified residue" description="N6-(pyridoxal phosphate)lysine" evidence="5 6">
    <location>
        <position position="44"/>
    </location>
</feature>
<comment type="catalytic activity">
    <reaction evidence="1 5">
        <text>L-alanine = D-alanine</text>
        <dbReference type="Rhea" id="RHEA:20249"/>
        <dbReference type="ChEBI" id="CHEBI:57416"/>
        <dbReference type="ChEBI" id="CHEBI:57972"/>
        <dbReference type="EC" id="5.1.1.1"/>
    </reaction>
</comment>
<dbReference type="EMBL" id="FQVM01000008">
    <property type="protein sequence ID" value="SHE70139.1"/>
    <property type="molecule type" value="Genomic_DNA"/>
</dbReference>
<evidence type="ECO:0000256" key="2">
    <source>
        <dbReference type="ARBA" id="ARBA00001933"/>
    </source>
</evidence>
<dbReference type="STRING" id="1533.SAMN05443638_10854"/>
<keyword evidence="10" id="KW-1185">Reference proteome</keyword>
<protein>
    <recommendedName>
        <fullName evidence="5">Alanine racemase</fullName>
        <ecNumber evidence="5">5.1.1.1</ecNumber>
    </recommendedName>
</protein>
<dbReference type="Gene3D" id="2.40.37.10">
    <property type="entry name" value="Lyase, Ornithine Decarboxylase, Chain A, domain 1"/>
    <property type="match status" value="1"/>
</dbReference>
<dbReference type="GO" id="GO:0005829">
    <property type="term" value="C:cytosol"/>
    <property type="evidence" value="ECO:0007669"/>
    <property type="project" value="TreeGrafter"/>
</dbReference>
<dbReference type="InterPro" id="IPR011079">
    <property type="entry name" value="Ala_racemase_C"/>
</dbReference>
<evidence type="ECO:0000313" key="10">
    <source>
        <dbReference type="Proteomes" id="UP000184035"/>
    </source>
</evidence>
<dbReference type="SMART" id="SM01005">
    <property type="entry name" value="Ala_racemase_C"/>
    <property type="match status" value="1"/>
</dbReference>
<dbReference type="Pfam" id="PF01168">
    <property type="entry name" value="Ala_racemase_N"/>
    <property type="match status" value="1"/>
</dbReference>
<feature type="active site" description="Proton acceptor; specific for L-alanine" evidence="5">
    <location>
        <position position="272"/>
    </location>
</feature>
<dbReference type="CDD" id="cd00430">
    <property type="entry name" value="PLPDE_III_AR"/>
    <property type="match status" value="1"/>
</dbReference>
<dbReference type="EC" id="5.1.1.1" evidence="5"/>
<name>A0A1M4VMB3_9CLOT</name>
<dbReference type="PROSITE" id="PS00395">
    <property type="entry name" value="ALANINE_RACEMASE"/>
    <property type="match status" value="1"/>
</dbReference>
<dbReference type="GO" id="GO:0008784">
    <property type="term" value="F:alanine racemase activity"/>
    <property type="evidence" value="ECO:0007669"/>
    <property type="project" value="UniProtKB-UniRule"/>
</dbReference>
<reference evidence="9 10" key="1">
    <citation type="submission" date="2016-11" db="EMBL/GenBank/DDBJ databases">
        <authorList>
            <person name="Jaros S."/>
            <person name="Januszkiewicz K."/>
            <person name="Wedrychowicz H."/>
        </authorList>
    </citation>
    <scope>NUCLEOTIDE SEQUENCE [LARGE SCALE GENOMIC DNA]</scope>
    <source>
        <strain evidence="9 10">DSM 2631</strain>
    </source>
</reference>
<sequence length="391" mass="43805">MIFRGENMKHIRPVWAEIDLDAIENNMKEIKKVVKSNEIIAVVKADAYGHGAVDVAPVLLENGATKLAVAVITEALELRHSGIQAPIMVLGFTPLTFAKDIIENNIEQTVYDLDYARGLSKIALKENKIAKIHIALDTGMGRIGFLPDNESIKKVKEISKLPNIKIVGLFTHFSSADEEDKSYTKDQFDKFLNFYQKLQKEKIEVGILHASNSAAVLDLQNMHLDAVRPGIILYGYYPSDEVNKNINLIPALTLKTTVVHVKKVPKDMYISYGRKYKTDGERVIATLPIGYADGYTRFLFEKAKVIINGKLAPIVGRICMDQCMIDITDIENVSVGDEVILIGEDNGVKFNADDIAESIGTINYEIICMIGKRVPRVYMKNKQIVKIRNYM</sequence>
<dbReference type="PANTHER" id="PTHR30511">
    <property type="entry name" value="ALANINE RACEMASE"/>
    <property type="match status" value="1"/>
</dbReference>
<evidence type="ECO:0000256" key="6">
    <source>
        <dbReference type="PIRSR" id="PIRSR600821-50"/>
    </source>
</evidence>
<organism evidence="9 10">
    <name type="scientific">Clostridium fallax</name>
    <dbReference type="NCBI Taxonomy" id="1533"/>
    <lineage>
        <taxon>Bacteria</taxon>
        <taxon>Bacillati</taxon>
        <taxon>Bacillota</taxon>
        <taxon>Clostridia</taxon>
        <taxon>Eubacteriales</taxon>
        <taxon>Clostridiaceae</taxon>
        <taxon>Clostridium</taxon>
    </lineage>
</organism>
<comment type="function">
    <text evidence="5">Catalyzes the interconversion of L-alanine and D-alanine. May also act on other amino acids.</text>
</comment>
<dbReference type="Proteomes" id="UP000184035">
    <property type="component" value="Unassembled WGS sequence"/>
</dbReference>
<gene>
    <name evidence="9" type="ORF">SAMN05443638_10854</name>
</gene>
<dbReference type="InterPro" id="IPR000821">
    <property type="entry name" value="Ala_racemase"/>
</dbReference>
<dbReference type="InterPro" id="IPR001608">
    <property type="entry name" value="Ala_racemase_N"/>
</dbReference>
<dbReference type="InterPro" id="IPR020622">
    <property type="entry name" value="Ala_racemase_pyridoxalP-BS"/>
</dbReference>